<evidence type="ECO:0000313" key="2">
    <source>
        <dbReference type="EMBL" id="SEG97100.1"/>
    </source>
</evidence>
<dbReference type="RefSeq" id="WP_327537481.1">
    <property type="nucleotide sequence ID" value="NZ_FNVT01000010.1"/>
</dbReference>
<sequence>MIRQHAIGDLLRRSAARFPAAVVLREGAAVTGEELVAFLRERLAAFKTPKRVVFVDALPKNASGKVLKRELRDSMA</sequence>
<organism evidence="2 3">
    <name type="scientific">Nonomuraea solani</name>
    <dbReference type="NCBI Taxonomy" id="1144553"/>
    <lineage>
        <taxon>Bacteria</taxon>
        <taxon>Bacillati</taxon>
        <taxon>Actinomycetota</taxon>
        <taxon>Actinomycetes</taxon>
        <taxon>Streptosporangiales</taxon>
        <taxon>Streptosporangiaceae</taxon>
        <taxon>Nonomuraea</taxon>
    </lineage>
</organism>
<dbReference type="Gene3D" id="3.30.300.30">
    <property type="match status" value="1"/>
</dbReference>
<reference evidence="2 3" key="1">
    <citation type="submission" date="2016-10" db="EMBL/GenBank/DDBJ databases">
        <authorList>
            <person name="de Groot N.N."/>
        </authorList>
    </citation>
    <scope>NUCLEOTIDE SEQUENCE [LARGE SCALE GENOMIC DNA]</scope>
    <source>
        <strain evidence="2 3">CGMCC 4.7037</strain>
    </source>
</reference>
<dbReference type="AlphaFoldDB" id="A0A1H6EGY3"/>
<dbReference type="Pfam" id="PF13193">
    <property type="entry name" value="AMP-binding_C"/>
    <property type="match status" value="1"/>
</dbReference>
<dbReference type="SUPFAM" id="SSF56801">
    <property type="entry name" value="Acetyl-CoA synthetase-like"/>
    <property type="match status" value="1"/>
</dbReference>
<dbReference type="Proteomes" id="UP000236732">
    <property type="component" value="Unassembled WGS sequence"/>
</dbReference>
<protein>
    <submittedName>
        <fullName evidence="2">Fatty-acyl-CoA synthase</fullName>
    </submittedName>
</protein>
<accession>A0A1H6EGY3</accession>
<dbReference type="InterPro" id="IPR025110">
    <property type="entry name" value="AMP-bd_C"/>
</dbReference>
<name>A0A1H6EGY3_9ACTN</name>
<dbReference type="InterPro" id="IPR045851">
    <property type="entry name" value="AMP-bd_C_sf"/>
</dbReference>
<evidence type="ECO:0000259" key="1">
    <source>
        <dbReference type="Pfam" id="PF13193"/>
    </source>
</evidence>
<proteinExistence type="predicted"/>
<feature type="domain" description="AMP-binding enzyme C-terminal" evidence="1">
    <location>
        <begin position="18"/>
        <end position="65"/>
    </location>
</feature>
<evidence type="ECO:0000313" key="3">
    <source>
        <dbReference type="Proteomes" id="UP000236732"/>
    </source>
</evidence>
<keyword evidence="3" id="KW-1185">Reference proteome</keyword>
<dbReference type="EMBL" id="FNVT01000010">
    <property type="protein sequence ID" value="SEG97100.1"/>
    <property type="molecule type" value="Genomic_DNA"/>
</dbReference>
<gene>
    <name evidence="2" type="ORF">SAMN05444920_110213</name>
</gene>